<dbReference type="Gene3D" id="3.90.75.20">
    <property type="match status" value="1"/>
</dbReference>
<evidence type="ECO:0000313" key="2">
    <source>
        <dbReference type="EMBL" id="QJA53633.1"/>
    </source>
</evidence>
<keyword evidence="2" id="KW-0255">Endonuclease</keyword>
<gene>
    <name evidence="2" type="ORF">TM448A03756_0005</name>
</gene>
<keyword evidence="2" id="KW-0378">Hydrolase</keyword>
<dbReference type="InterPro" id="IPR044925">
    <property type="entry name" value="His-Me_finger_sf"/>
</dbReference>
<evidence type="ECO:0000259" key="1">
    <source>
        <dbReference type="Pfam" id="PF13392"/>
    </source>
</evidence>
<feature type="domain" description="HNH nuclease" evidence="1">
    <location>
        <begin position="77"/>
        <end position="113"/>
    </location>
</feature>
<protein>
    <submittedName>
        <fullName evidence="2">Putative homing endonuclease</fullName>
    </submittedName>
</protein>
<sequence>MEIKKGFCQCDCGNKTRIAYMDNKKLGWVKGQPIRFINGHNGRGIRTGGKLITKRGYVRVPLLGHPRTDAQGYVKEHILIAEKALGKLLPEKAVIHHIDGNPSNNIPSNLVICQDNGYHLLLHRRQRAYKACGNANWIKCPYCKKYDDPNNNMYVNKSGIGFHRKCQREYYKDKPRYPRKAHDSPSFL</sequence>
<organism evidence="2">
    <name type="scientific">viral metagenome</name>
    <dbReference type="NCBI Taxonomy" id="1070528"/>
    <lineage>
        <taxon>unclassified sequences</taxon>
        <taxon>metagenomes</taxon>
        <taxon>organismal metagenomes</taxon>
    </lineage>
</organism>
<dbReference type="Pfam" id="PF13392">
    <property type="entry name" value="HNH_3"/>
    <property type="match status" value="1"/>
</dbReference>
<dbReference type="SUPFAM" id="SSF54060">
    <property type="entry name" value="His-Me finger endonucleases"/>
    <property type="match status" value="1"/>
</dbReference>
<name>A0A6H2A0B5_9ZZZZ</name>
<accession>A0A6H2A0B5</accession>
<dbReference type="GO" id="GO:0004519">
    <property type="term" value="F:endonuclease activity"/>
    <property type="evidence" value="ECO:0007669"/>
    <property type="project" value="UniProtKB-KW"/>
</dbReference>
<dbReference type="EMBL" id="MT144437">
    <property type="protein sequence ID" value="QJA53633.1"/>
    <property type="molecule type" value="Genomic_DNA"/>
</dbReference>
<dbReference type="AlphaFoldDB" id="A0A6H2A0B5"/>
<keyword evidence="2" id="KW-0540">Nuclease</keyword>
<dbReference type="InterPro" id="IPR003615">
    <property type="entry name" value="HNH_nuc"/>
</dbReference>
<reference evidence="2" key="1">
    <citation type="submission" date="2020-03" db="EMBL/GenBank/DDBJ databases">
        <title>The deep terrestrial virosphere.</title>
        <authorList>
            <person name="Holmfeldt K."/>
            <person name="Nilsson E."/>
            <person name="Simone D."/>
            <person name="Lopez-Fernandez M."/>
            <person name="Wu X."/>
            <person name="de Brujin I."/>
            <person name="Lundin D."/>
            <person name="Andersson A."/>
            <person name="Bertilsson S."/>
            <person name="Dopson M."/>
        </authorList>
    </citation>
    <scope>NUCLEOTIDE SEQUENCE</scope>
    <source>
        <strain evidence="2">TM448A03756</strain>
    </source>
</reference>
<proteinExistence type="predicted"/>